<name>A0A1Y2D8E4_9BASI</name>
<gene>
    <name evidence="2" type="ORF">BCR35DRAFT_310026</name>
</gene>
<dbReference type="InterPro" id="IPR052413">
    <property type="entry name" value="SUR7_domain"/>
</dbReference>
<keyword evidence="3" id="KW-1185">Reference proteome</keyword>
<dbReference type="GO" id="GO:0051285">
    <property type="term" value="C:cell cortex of cell tip"/>
    <property type="evidence" value="ECO:0007669"/>
    <property type="project" value="TreeGrafter"/>
</dbReference>
<comment type="caution">
    <text evidence="2">The sequence shown here is derived from an EMBL/GenBank/DDBJ whole genome shotgun (WGS) entry which is preliminary data.</text>
</comment>
<dbReference type="AlphaFoldDB" id="A0A1Y2D8E4"/>
<dbReference type="GO" id="GO:0031505">
    <property type="term" value="P:fungal-type cell wall organization"/>
    <property type="evidence" value="ECO:0007669"/>
    <property type="project" value="TreeGrafter"/>
</dbReference>
<dbReference type="Pfam" id="PF06687">
    <property type="entry name" value="SUR7"/>
    <property type="match status" value="1"/>
</dbReference>
<feature type="transmembrane region" description="Helical" evidence="1">
    <location>
        <begin position="185"/>
        <end position="208"/>
    </location>
</feature>
<accession>A0A1Y2D8E4</accession>
<dbReference type="EMBL" id="MCGR01000090">
    <property type="protein sequence ID" value="ORY55531.1"/>
    <property type="molecule type" value="Genomic_DNA"/>
</dbReference>
<keyword evidence="1" id="KW-1133">Transmembrane helix</keyword>
<feature type="transmembrane region" description="Helical" evidence="1">
    <location>
        <begin position="157"/>
        <end position="178"/>
    </location>
</feature>
<organism evidence="2 3">
    <name type="scientific">Leucosporidium creatinivorum</name>
    <dbReference type="NCBI Taxonomy" id="106004"/>
    <lineage>
        <taxon>Eukaryota</taxon>
        <taxon>Fungi</taxon>
        <taxon>Dikarya</taxon>
        <taxon>Basidiomycota</taxon>
        <taxon>Pucciniomycotina</taxon>
        <taxon>Microbotryomycetes</taxon>
        <taxon>Leucosporidiales</taxon>
        <taxon>Leucosporidium</taxon>
    </lineage>
</organism>
<feature type="transmembrane region" description="Helical" evidence="1">
    <location>
        <begin position="238"/>
        <end position="260"/>
    </location>
</feature>
<dbReference type="PANTHER" id="PTHR28019:SF2">
    <property type="entry name" value="CELL MEMBRANE PROTEIN YLR413W-RELATED"/>
    <property type="match status" value="1"/>
</dbReference>
<dbReference type="InParanoid" id="A0A1Y2D8E4"/>
<protein>
    <submittedName>
        <fullName evidence="2">Actin cortical patch SUR7/pH-response regulator pali</fullName>
    </submittedName>
</protein>
<evidence type="ECO:0000313" key="2">
    <source>
        <dbReference type="EMBL" id="ORY55531.1"/>
    </source>
</evidence>
<keyword evidence="1" id="KW-0472">Membrane</keyword>
<dbReference type="InterPro" id="IPR009571">
    <property type="entry name" value="SUR7/Rim9-like_fungi"/>
</dbReference>
<reference evidence="2 3" key="1">
    <citation type="submission" date="2016-07" db="EMBL/GenBank/DDBJ databases">
        <title>Pervasive Adenine N6-methylation of Active Genes in Fungi.</title>
        <authorList>
            <consortium name="DOE Joint Genome Institute"/>
            <person name="Mondo S.J."/>
            <person name="Dannebaum R.O."/>
            <person name="Kuo R.C."/>
            <person name="Labutti K."/>
            <person name="Haridas S."/>
            <person name="Kuo A."/>
            <person name="Salamov A."/>
            <person name="Ahrendt S.R."/>
            <person name="Lipzen A."/>
            <person name="Sullivan W."/>
            <person name="Andreopoulos W.B."/>
            <person name="Clum A."/>
            <person name="Lindquist E."/>
            <person name="Daum C."/>
            <person name="Ramamoorthy G.K."/>
            <person name="Gryganskyi A."/>
            <person name="Culley D."/>
            <person name="Magnuson J.K."/>
            <person name="James T.Y."/>
            <person name="O'Malley M.A."/>
            <person name="Stajich J.E."/>
            <person name="Spatafora J.W."/>
            <person name="Visel A."/>
            <person name="Grigoriev I.V."/>
        </authorList>
    </citation>
    <scope>NUCLEOTIDE SEQUENCE [LARGE SCALE GENOMIC DNA]</scope>
    <source>
        <strain evidence="2 3">62-1032</strain>
    </source>
</reference>
<evidence type="ECO:0000256" key="1">
    <source>
        <dbReference type="SAM" id="Phobius"/>
    </source>
</evidence>
<dbReference type="OrthoDB" id="3349852at2759"/>
<keyword evidence="1" id="KW-0812">Transmembrane</keyword>
<dbReference type="PANTHER" id="PTHR28019">
    <property type="entry name" value="CELL MEMBRANE PROTEIN YLR413W-RELATED"/>
    <property type="match status" value="1"/>
</dbReference>
<dbReference type="Gene3D" id="1.20.140.150">
    <property type="match status" value="1"/>
</dbReference>
<dbReference type="Proteomes" id="UP000193467">
    <property type="component" value="Unassembled WGS sequence"/>
</dbReference>
<dbReference type="GO" id="GO:0005886">
    <property type="term" value="C:plasma membrane"/>
    <property type="evidence" value="ECO:0007669"/>
    <property type="project" value="InterPro"/>
</dbReference>
<sequence length="270" mass="28484">MVNFCAGFATLLSVAAVVLLIFGEIGQIETSIVTRHLRIVTIGTSGVGAAIAEHLDTGMANVTGLYNTATTYKVKTGNGTHDGLRKNYEFGIWNYCATNGDIGTERSYCTPRAFGAPIQPAAVFLQDVPTKFAEPLQAILPDSVFTADDYLGKFTTAASYLVFVGAIAAALCMLIGFVAHKGAYVLGAILALISALTLAIGLVIYTVIFSRIISAISDVQVAENVDLGVDVAYGNALWLMWGAAAAIIFAVLPFSIACCTGRTDSRIPRK</sequence>
<evidence type="ECO:0000313" key="3">
    <source>
        <dbReference type="Proteomes" id="UP000193467"/>
    </source>
</evidence>
<proteinExistence type="predicted"/>